<dbReference type="AlphaFoldDB" id="A0A1I7TPX4"/>
<evidence type="ECO:0000256" key="8">
    <source>
        <dbReference type="ARBA" id="ARBA00023242"/>
    </source>
</evidence>
<keyword evidence="4 9" id="KW-0805">Transcription regulation</keyword>
<dbReference type="PROSITE" id="PS00031">
    <property type="entry name" value="NUCLEAR_REC_DBD_1"/>
    <property type="match status" value="1"/>
</dbReference>
<proteinExistence type="inferred from homology"/>
<evidence type="ECO:0000256" key="9">
    <source>
        <dbReference type="RuleBase" id="RU004334"/>
    </source>
</evidence>
<dbReference type="Pfam" id="PF00105">
    <property type="entry name" value="zf-C4"/>
    <property type="match status" value="1"/>
</dbReference>
<protein>
    <submittedName>
        <fullName evidence="13">Nuclear receptor domain-containing protein</fullName>
    </submittedName>
</protein>
<name>A0A1I7TPX4_9PELO</name>
<keyword evidence="3 9" id="KW-0862">Zinc</keyword>
<evidence type="ECO:0000256" key="5">
    <source>
        <dbReference type="ARBA" id="ARBA00023125"/>
    </source>
</evidence>
<dbReference type="Pfam" id="PF00104">
    <property type="entry name" value="Hormone_recep"/>
    <property type="match status" value="1"/>
</dbReference>
<keyword evidence="2 9" id="KW-0863">Zinc-finger</keyword>
<dbReference type="PROSITE" id="PS51030">
    <property type="entry name" value="NUCLEAR_REC_DBD_2"/>
    <property type="match status" value="1"/>
</dbReference>
<dbReference type="InterPro" id="IPR000536">
    <property type="entry name" value="Nucl_hrmn_rcpt_lig-bd"/>
</dbReference>
<evidence type="ECO:0000256" key="6">
    <source>
        <dbReference type="ARBA" id="ARBA00023163"/>
    </source>
</evidence>
<feature type="domain" description="Nuclear receptor" evidence="10">
    <location>
        <begin position="5"/>
        <end position="83"/>
    </location>
</feature>
<dbReference type="InterPro" id="IPR013088">
    <property type="entry name" value="Znf_NHR/GATA"/>
</dbReference>
<evidence type="ECO:0000256" key="2">
    <source>
        <dbReference type="ARBA" id="ARBA00022771"/>
    </source>
</evidence>
<keyword evidence="6 9" id="KW-0804">Transcription</keyword>
<dbReference type="SMART" id="SM00430">
    <property type="entry name" value="HOLI"/>
    <property type="match status" value="1"/>
</dbReference>
<dbReference type="GO" id="GO:0006357">
    <property type="term" value="P:regulation of transcription by RNA polymerase II"/>
    <property type="evidence" value="ECO:0007669"/>
    <property type="project" value="TreeGrafter"/>
</dbReference>
<dbReference type="SMART" id="SM00399">
    <property type="entry name" value="ZnF_C4"/>
    <property type="match status" value="1"/>
</dbReference>
<dbReference type="GO" id="GO:0008270">
    <property type="term" value="F:zinc ion binding"/>
    <property type="evidence" value="ECO:0007669"/>
    <property type="project" value="UniProtKB-KW"/>
</dbReference>
<evidence type="ECO:0000256" key="3">
    <source>
        <dbReference type="ARBA" id="ARBA00022833"/>
    </source>
</evidence>
<keyword evidence="1 9" id="KW-0479">Metal-binding</keyword>
<reference evidence="13" key="1">
    <citation type="submission" date="2016-11" db="UniProtKB">
        <authorList>
            <consortium name="WormBaseParasite"/>
        </authorList>
    </citation>
    <scope>IDENTIFICATION</scope>
</reference>
<dbReference type="SUPFAM" id="SSF48508">
    <property type="entry name" value="Nuclear receptor ligand-binding domain"/>
    <property type="match status" value="1"/>
</dbReference>
<evidence type="ECO:0000256" key="1">
    <source>
        <dbReference type="ARBA" id="ARBA00022723"/>
    </source>
</evidence>
<keyword evidence="12" id="KW-1185">Reference proteome</keyword>
<dbReference type="GO" id="GO:0043565">
    <property type="term" value="F:sequence-specific DNA binding"/>
    <property type="evidence" value="ECO:0007669"/>
    <property type="project" value="InterPro"/>
</dbReference>
<sequence length="361" mass="41403">MPKRFEPCKVCNSPGNGFHFGVEACRGCTSFFRRSIVQDKHYICYEDANCDIGNVEIEMAQKCRKCRFEKCLVAGMKKELVQKGRDSHGSRKSVSLIPSPSSSNRLKFPVPFLLLDPIGSNYSHLESVRLVVHLDEGTSLFTQRTPKRHTFKDTNKLMHKEFEIVGDWILNSFPQFSEFPTDQINILLRHFYLQFFILEGGFIACKNGRNDVWFLPNGDYIDCQNLASFYTDPDNPLPVESEHSAQMFKGSCTGCRRMVTCPMLRENIDQFEFLALTALILFETGLDGQSKQCTDLCIKIRSTVQRELLQYYASKKTEEYSLRMGNILSILPSLQVASIIKESCNLNISREPRTKCWTTWS</sequence>
<feature type="domain" description="NR LBD" evidence="11">
    <location>
        <begin position="121"/>
        <end position="361"/>
    </location>
</feature>
<organism evidence="12 13">
    <name type="scientific">Caenorhabditis tropicalis</name>
    <dbReference type="NCBI Taxonomy" id="1561998"/>
    <lineage>
        <taxon>Eukaryota</taxon>
        <taxon>Metazoa</taxon>
        <taxon>Ecdysozoa</taxon>
        <taxon>Nematoda</taxon>
        <taxon>Chromadorea</taxon>
        <taxon>Rhabditida</taxon>
        <taxon>Rhabditina</taxon>
        <taxon>Rhabditomorpha</taxon>
        <taxon>Rhabditoidea</taxon>
        <taxon>Rhabditidae</taxon>
        <taxon>Peloderinae</taxon>
        <taxon>Caenorhabditis</taxon>
    </lineage>
</organism>
<dbReference type="PROSITE" id="PS51843">
    <property type="entry name" value="NR_LBD"/>
    <property type="match status" value="1"/>
</dbReference>
<dbReference type="Gene3D" id="1.10.565.10">
    <property type="entry name" value="Retinoid X Receptor"/>
    <property type="match status" value="1"/>
</dbReference>
<keyword evidence="8 9" id="KW-0539">Nucleus</keyword>
<dbReference type="PANTHER" id="PTHR46011">
    <property type="entry name" value="NUCLEAR HORMONE RECEPTOR FAMILY MEMBER NHR-86-RELATED"/>
    <property type="match status" value="1"/>
</dbReference>
<evidence type="ECO:0000256" key="7">
    <source>
        <dbReference type="ARBA" id="ARBA00023170"/>
    </source>
</evidence>
<evidence type="ECO:0000256" key="4">
    <source>
        <dbReference type="ARBA" id="ARBA00023015"/>
    </source>
</evidence>
<dbReference type="GO" id="GO:0003700">
    <property type="term" value="F:DNA-binding transcription factor activity"/>
    <property type="evidence" value="ECO:0007669"/>
    <property type="project" value="InterPro"/>
</dbReference>
<accession>A0A1I7TPX4</accession>
<evidence type="ECO:0000259" key="11">
    <source>
        <dbReference type="PROSITE" id="PS51843"/>
    </source>
</evidence>
<dbReference type="PANTHER" id="PTHR46011:SF14">
    <property type="entry name" value="NUCLEAR HORMONE RECEPTOR FAMILY"/>
    <property type="match status" value="1"/>
</dbReference>
<evidence type="ECO:0000313" key="12">
    <source>
        <dbReference type="Proteomes" id="UP000095282"/>
    </source>
</evidence>
<dbReference type="PRINTS" id="PR00047">
    <property type="entry name" value="STROIDFINGER"/>
</dbReference>
<dbReference type="STRING" id="1561998.A0A1I7TPX4"/>
<dbReference type="GO" id="GO:0005634">
    <property type="term" value="C:nucleus"/>
    <property type="evidence" value="ECO:0007669"/>
    <property type="project" value="UniProtKB-SubCell"/>
</dbReference>
<dbReference type="InterPro" id="IPR035500">
    <property type="entry name" value="NHR-like_dom_sf"/>
</dbReference>
<dbReference type="eggNOG" id="KOG3575">
    <property type="taxonomic scope" value="Eukaryota"/>
</dbReference>
<keyword evidence="7 9" id="KW-0675">Receptor</keyword>
<evidence type="ECO:0000259" key="10">
    <source>
        <dbReference type="PROSITE" id="PS51030"/>
    </source>
</evidence>
<dbReference type="InterPro" id="IPR001628">
    <property type="entry name" value="Znf_hrmn_rcpt"/>
</dbReference>
<comment type="subcellular location">
    <subcellularLocation>
        <location evidence="9">Nucleus</location>
    </subcellularLocation>
</comment>
<comment type="similarity">
    <text evidence="9">Belongs to the nuclear hormone receptor family.</text>
</comment>
<evidence type="ECO:0000313" key="13">
    <source>
        <dbReference type="WBParaSite" id="Csp11.Scaffold629.g10601.t1"/>
    </source>
</evidence>
<dbReference type="WBParaSite" id="Csp11.Scaffold629.g10601.t1">
    <property type="protein sequence ID" value="Csp11.Scaffold629.g10601.t1"/>
    <property type="gene ID" value="Csp11.Scaffold629.g10601"/>
</dbReference>
<dbReference type="SUPFAM" id="SSF57716">
    <property type="entry name" value="Glucocorticoid receptor-like (DNA-binding domain)"/>
    <property type="match status" value="1"/>
</dbReference>
<dbReference type="Proteomes" id="UP000095282">
    <property type="component" value="Unplaced"/>
</dbReference>
<keyword evidence="5 9" id="KW-0238">DNA-binding</keyword>
<dbReference type="Gene3D" id="3.30.50.10">
    <property type="entry name" value="Erythroid Transcription Factor GATA-1, subunit A"/>
    <property type="match status" value="1"/>
</dbReference>